<keyword evidence="1" id="KW-1133">Transmembrane helix</keyword>
<dbReference type="RefSeq" id="WP_188400947.1">
    <property type="nucleotide sequence ID" value="NZ_BMCE01000001.1"/>
</dbReference>
<comment type="caution">
    <text evidence="2">The sequence shown here is derived from an EMBL/GenBank/DDBJ whole genome shotgun (WGS) entry which is preliminary data.</text>
</comment>
<feature type="transmembrane region" description="Helical" evidence="1">
    <location>
        <begin position="180"/>
        <end position="199"/>
    </location>
</feature>
<proteinExistence type="predicted"/>
<feature type="transmembrane region" description="Helical" evidence="1">
    <location>
        <begin position="87"/>
        <end position="106"/>
    </location>
</feature>
<sequence>MKANLKNSLLNPITAAGIFLFIITSIFTTKEPFYLMLTAAQLIFVPLMLQLIIQINRKHVVFTWFAMTSVFLLHILSSTAAMQIGLALIYLIFTFFIAFYGALRFFKRGFTNWPEISIDVGMVYLFIGGLWFFAFIAGIDTGFSPLITWLTAIHFHYSAFLLPISLGFFGRLHQSKMYNISIPIILSGPMLVAIGITFWPLLEVISVLLYIFAIYTLIVLSFQTRFASRAQAVCVRLSYSALGVSILFSLLYAANRAFGKWGVSIDFMLTFHGFLNCVLFGFAGVMGWVLAPPESKHAAWSFPVSRIRGKLKGEGEPVPGLVVDLSGYVEIKGLSPSIVHFYEHTNQYQLVASVKWAAWFKPFALCYKLLSNRMQQLNLPFSPKSVEMTGEILAVDPLLDGRQNPRVWIRKTGKNYVFKAIYSQHETAGRTYMNIALPLPFSTMIGILQLDESDGTLILSSEGTGDPGVYLAAGKYLFKLPLTEYFTIKAARDESLTALHNMRIFGVTFLRIDYKIDRK</sequence>
<feature type="transmembrane region" description="Helical" evidence="1">
    <location>
        <begin position="273"/>
        <end position="291"/>
    </location>
</feature>
<accession>A0ABS2ZEN8</accession>
<keyword evidence="1" id="KW-0812">Transmembrane</keyword>
<reference evidence="2 3" key="1">
    <citation type="submission" date="2021-01" db="EMBL/GenBank/DDBJ databases">
        <title>Genome Sequencing of Type Strains.</title>
        <authorList>
            <person name="Lemaire J.F."/>
            <person name="Inderbitzin P."/>
            <person name="Collins S.B."/>
            <person name="Wespe N."/>
            <person name="Knight-Connoni V."/>
        </authorList>
    </citation>
    <scope>NUCLEOTIDE SEQUENCE [LARGE SCALE GENOMIC DNA]</scope>
    <source>
        <strain evidence="2 3">DSM 14730</strain>
    </source>
</reference>
<dbReference type="InterPro" id="IPR025450">
    <property type="entry name" value="YndJ-like"/>
</dbReference>
<name>A0ABS2ZEN8_9BACL</name>
<keyword evidence="1" id="KW-0472">Membrane</keyword>
<evidence type="ECO:0000313" key="2">
    <source>
        <dbReference type="EMBL" id="MBN3546640.1"/>
    </source>
</evidence>
<feature type="transmembrane region" description="Helical" evidence="1">
    <location>
        <begin position="146"/>
        <end position="168"/>
    </location>
</feature>
<feature type="transmembrane region" description="Helical" evidence="1">
    <location>
        <begin position="9"/>
        <end position="27"/>
    </location>
</feature>
<keyword evidence="3" id="KW-1185">Reference proteome</keyword>
<feature type="transmembrane region" description="Helical" evidence="1">
    <location>
        <begin position="234"/>
        <end position="253"/>
    </location>
</feature>
<dbReference type="EMBL" id="JAFHKS010000044">
    <property type="protein sequence ID" value="MBN3546640.1"/>
    <property type="molecule type" value="Genomic_DNA"/>
</dbReference>
<evidence type="ECO:0000256" key="1">
    <source>
        <dbReference type="SAM" id="Phobius"/>
    </source>
</evidence>
<dbReference type="Proteomes" id="UP001319060">
    <property type="component" value="Unassembled WGS sequence"/>
</dbReference>
<gene>
    <name evidence="2" type="ORF">JYA64_15135</name>
</gene>
<feature type="transmembrane region" description="Helical" evidence="1">
    <location>
        <begin position="60"/>
        <end position="81"/>
    </location>
</feature>
<feature type="transmembrane region" description="Helical" evidence="1">
    <location>
        <begin position="118"/>
        <end position="140"/>
    </location>
</feature>
<protein>
    <submittedName>
        <fullName evidence="2">YndJ family protein</fullName>
    </submittedName>
</protein>
<feature type="transmembrane region" description="Helical" evidence="1">
    <location>
        <begin position="33"/>
        <end position="53"/>
    </location>
</feature>
<dbReference type="Pfam" id="PF14158">
    <property type="entry name" value="YndJ"/>
    <property type="match status" value="1"/>
</dbReference>
<feature type="transmembrane region" description="Helical" evidence="1">
    <location>
        <begin position="205"/>
        <end position="222"/>
    </location>
</feature>
<evidence type="ECO:0000313" key="3">
    <source>
        <dbReference type="Proteomes" id="UP001319060"/>
    </source>
</evidence>
<organism evidence="2 3">
    <name type="scientific">Fictibacillus barbaricus</name>
    <dbReference type="NCBI Taxonomy" id="182136"/>
    <lineage>
        <taxon>Bacteria</taxon>
        <taxon>Bacillati</taxon>
        <taxon>Bacillota</taxon>
        <taxon>Bacilli</taxon>
        <taxon>Bacillales</taxon>
        <taxon>Fictibacillaceae</taxon>
        <taxon>Fictibacillus</taxon>
    </lineage>
</organism>